<dbReference type="GO" id="GO:0016747">
    <property type="term" value="F:acyltransferase activity, transferring groups other than amino-acyl groups"/>
    <property type="evidence" value="ECO:0007669"/>
    <property type="project" value="InterPro"/>
</dbReference>
<dbReference type="Proteomes" id="UP000243297">
    <property type="component" value="Unassembled WGS sequence"/>
</dbReference>
<evidence type="ECO:0000259" key="1">
    <source>
        <dbReference type="PROSITE" id="PS51186"/>
    </source>
</evidence>
<feature type="domain" description="N-acetyltransferase" evidence="1">
    <location>
        <begin position="6"/>
        <end position="145"/>
    </location>
</feature>
<dbReference type="InterPro" id="IPR000182">
    <property type="entry name" value="GNAT_dom"/>
</dbReference>
<dbReference type="OrthoDB" id="9796171at2"/>
<name>A0A1T4NHJ7_9FIRM</name>
<proteinExistence type="predicted"/>
<dbReference type="PROSITE" id="PS51186">
    <property type="entry name" value="GNAT"/>
    <property type="match status" value="1"/>
</dbReference>
<sequence length="145" mass="16696">MELVIKKFEELTIYELYEILKLRTDVFVVEQNCPYPEVDNKDQFAYHVYLKDDEGIQAYLRVLEAGISYEDVSIGRVISKQRRTGLGTTLIKAGIDVAKNKYNASQIKIEAQTYAKTFYENVGFVQSSEEFLEDGIPHIEMILSL</sequence>
<dbReference type="STRING" id="118967.SAMN02745191_1618"/>
<dbReference type="Pfam" id="PF13673">
    <property type="entry name" value="Acetyltransf_10"/>
    <property type="match status" value="1"/>
</dbReference>
<dbReference type="RefSeq" id="WP_078712012.1">
    <property type="nucleotide sequence ID" value="NZ_FUWY01000004.1"/>
</dbReference>
<accession>A0A1T4NHJ7</accession>
<evidence type="ECO:0000313" key="2">
    <source>
        <dbReference type="EMBL" id="SJZ78238.1"/>
    </source>
</evidence>
<gene>
    <name evidence="2" type="ORF">SAMN02745191_1618</name>
</gene>
<dbReference type="AlphaFoldDB" id="A0A1T4NHJ7"/>
<dbReference type="Gene3D" id="3.40.630.30">
    <property type="match status" value="1"/>
</dbReference>
<evidence type="ECO:0000313" key="3">
    <source>
        <dbReference type="Proteomes" id="UP000243297"/>
    </source>
</evidence>
<dbReference type="EMBL" id="FUWY01000004">
    <property type="protein sequence ID" value="SJZ78238.1"/>
    <property type="molecule type" value="Genomic_DNA"/>
</dbReference>
<protein>
    <submittedName>
        <fullName evidence="2">ElaA protein</fullName>
    </submittedName>
</protein>
<organism evidence="2 3">
    <name type="scientific">Anaerorhabdus furcosa</name>
    <dbReference type="NCBI Taxonomy" id="118967"/>
    <lineage>
        <taxon>Bacteria</taxon>
        <taxon>Bacillati</taxon>
        <taxon>Bacillota</taxon>
        <taxon>Erysipelotrichia</taxon>
        <taxon>Erysipelotrichales</taxon>
        <taxon>Erysipelotrichaceae</taxon>
        <taxon>Anaerorhabdus</taxon>
    </lineage>
</organism>
<keyword evidence="3" id="KW-1185">Reference proteome</keyword>
<reference evidence="3" key="1">
    <citation type="submission" date="2017-02" db="EMBL/GenBank/DDBJ databases">
        <authorList>
            <person name="Varghese N."/>
            <person name="Submissions S."/>
        </authorList>
    </citation>
    <scope>NUCLEOTIDE SEQUENCE [LARGE SCALE GENOMIC DNA]</scope>
    <source>
        <strain evidence="3">ATCC 25662</strain>
    </source>
</reference>
<dbReference type="InterPro" id="IPR016181">
    <property type="entry name" value="Acyl_CoA_acyltransferase"/>
</dbReference>
<dbReference type="SUPFAM" id="SSF55729">
    <property type="entry name" value="Acyl-CoA N-acyltransferases (Nat)"/>
    <property type="match status" value="1"/>
</dbReference>